<dbReference type="PANTHER" id="PTHR35096:SF14">
    <property type="match status" value="1"/>
</dbReference>
<evidence type="ECO:0000256" key="1">
    <source>
        <dbReference type="SAM" id="MobiDB-lite"/>
    </source>
</evidence>
<protein>
    <recommendedName>
        <fullName evidence="2">DUF7787 domain-containing protein</fullName>
    </recommendedName>
</protein>
<feature type="domain" description="DUF7787" evidence="2">
    <location>
        <begin position="14"/>
        <end position="70"/>
    </location>
</feature>
<dbReference type="EMBL" id="JBDFQZ010000014">
    <property type="protein sequence ID" value="KAK9665129.1"/>
    <property type="molecule type" value="Genomic_DNA"/>
</dbReference>
<dbReference type="PANTHER" id="PTHR35096">
    <property type="entry name" value="BNAA08G28570D PROTEIN"/>
    <property type="match status" value="1"/>
</dbReference>
<gene>
    <name evidence="3" type="ORF">RND81_14G092500</name>
</gene>
<sequence>MPKISGRGYELISKNLRLENYEAYYNNSSHPSSVNLNVPQLNEILHLHGYLMLRRECCRKGKILAALSEIKTFLNPKSSTLNDTLPPCTQCLSLDEVKADLAALNWQEEFPVESLESISFGTITTDTNVQDIQPGGQMEKKRRKRVKKVKERVVFDALHLTKPRSKNKSVKRKRLSDINDNIGSGSACSG</sequence>
<dbReference type="Proteomes" id="UP001443914">
    <property type="component" value="Unassembled WGS sequence"/>
</dbReference>
<dbReference type="InterPro" id="IPR056689">
    <property type="entry name" value="DUF7787"/>
</dbReference>
<keyword evidence="4" id="KW-1185">Reference proteome</keyword>
<reference evidence="3" key="1">
    <citation type="submission" date="2024-03" db="EMBL/GenBank/DDBJ databases">
        <title>WGS assembly of Saponaria officinalis var. Norfolk2.</title>
        <authorList>
            <person name="Jenkins J."/>
            <person name="Shu S."/>
            <person name="Grimwood J."/>
            <person name="Barry K."/>
            <person name="Goodstein D."/>
            <person name="Schmutz J."/>
            <person name="Leebens-Mack J."/>
            <person name="Osbourn A."/>
        </authorList>
    </citation>
    <scope>NUCLEOTIDE SEQUENCE [LARGE SCALE GENOMIC DNA]</scope>
    <source>
        <strain evidence="3">JIC</strain>
    </source>
</reference>
<organism evidence="3 4">
    <name type="scientific">Saponaria officinalis</name>
    <name type="common">Common soapwort</name>
    <name type="synonym">Lychnis saponaria</name>
    <dbReference type="NCBI Taxonomy" id="3572"/>
    <lineage>
        <taxon>Eukaryota</taxon>
        <taxon>Viridiplantae</taxon>
        <taxon>Streptophyta</taxon>
        <taxon>Embryophyta</taxon>
        <taxon>Tracheophyta</taxon>
        <taxon>Spermatophyta</taxon>
        <taxon>Magnoliopsida</taxon>
        <taxon>eudicotyledons</taxon>
        <taxon>Gunneridae</taxon>
        <taxon>Pentapetalae</taxon>
        <taxon>Caryophyllales</taxon>
        <taxon>Caryophyllaceae</taxon>
        <taxon>Caryophylleae</taxon>
        <taxon>Saponaria</taxon>
    </lineage>
</organism>
<feature type="region of interest" description="Disordered" evidence="1">
    <location>
        <begin position="164"/>
        <end position="190"/>
    </location>
</feature>
<dbReference type="AlphaFoldDB" id="A0AAW1GMR9"/>
<feature type="compositionally biased region" description="Basic residues" evidence="1">
    <location>
        <begin position="164"/>
        <end position="174"/>
    </location>
</feature>
<feature type="compositionally biased region" description="Polar residues" evidence="1">
    <location>
        <begin position="178"/>
        <end position="190"/>
    </location>
</feature>
<evidence type="ECO:0000313" key="4">
    <source>
        <dbReference type="Proteomes" id="UP001443914"/>
    </source>
</evidence>
<accession>A0AAW1GMR9</accession>
<proteinExistence type="predicted"/>
<evidence type="ECO:0000313" key="3">
    <source>
        <dbReference type="EMBL" id="KAK9665129.1"/>
    </source>
</evidence>
<dbReference type="Pfam" id="PF25042">
    <property type="entry name" value="DUF7787"/>
    <property type="match status" value="1"/>
</dbReference>
<comment type="caution">
    <text evidence="3">The sequence shown here is derived from an EMBL/GenBank/DDBJ whole genome shotgun (WGS) entry which is preliminary data.</text>
</comment>
<name>A0AAW1GMR9_SAPOF</name>
<evidence type="ECO:0000259" key="2">
    <source>
        <dbReference type="Pfam" id="PF25042"/>
    </source>
</evidence>